<proteinExistence type="predicted"/>
<name>A0ABR6CL13_9BACI</name>
<dbReference type="EMBL" id="JACJHX010000002">
    <property type="protein sequence ID" value="MBA9025747.1"/>
    <property type="molecule type" value="Genomic_DNA"/>
</dbReference>
<reference evidence="1 2" key="1">
    <citation type="submission" date="2020-08" db="EMBL/GenBank/DDBJ databases">
        <title>Genomic Encyclopedia of Type Strains, Phase IV (KMG-IV): sequencing the most valuable type-strain genomes for metagenomic binning, comparative biology and taxonomic classification.</title>
        <authorList>
            <person name="Goeker M."/>
        </authorList>
    </citation>
    <scope>NUCLEOTIDE SEQUENCE [LARGE SCALE GENOMIC DNA]</scope>
    <source>
        <strain evidence="1 2">DSM 105481</strain>
    </source>
</reference>
<sequence length="165" mass="19478">MGTSAFILMNQKKYTPERLLADSIISAFHADVMLNFHNSKNYASNGQFLSTTLNINDKNVRENNDSFILYVDALDNPHLDFFYYEDLGLDSNNKLYQVGTIEDVYGVEELVFRFVYHYLKSNPDDYFWVADYDWVYGWEDMQKLKSLPYDPDWCYKNPKLIRVAD</sequence>
<comment type="caution">
    <text evidence="1">The sequence shown here is derived from an EMBL/GenBank/DDBJ whole genome shotgun (WGS) entry which is preliminary data.</text>
</comment>
<keyword evidence="2" id="KW-1185">Reference proteome</keyword>
<gene>
    <name evidence="1" type="ORF">HNP81_001030</name>
</gene>
<protein>
    <submittedName>
        <fullName evidence="1">Uncharacterized protein</fullName>
    </submittedName>
</protein>
<evidence type="ECO:0000313" key="2">
    <source>
        <dbReference type="Proteomes" id="UP000626697"/>
    </source>
</evidence>
<evidence type="ECO:0000313" key="1">
    <source>
        <dbReference type="EMBL" id="MBA9025747.1"/>
    </source>
</evidence>
<dbReference type="Proteomes" id="UP000626697">
    <property type="component" value="Unassembled WGS sequence"/>
</dbReference>
<organism evidence="1 2">
    <name type="scientific">Peribacillus huizhouensis</name>
    <dbReference type="NCBI Taxonomy" id="1501239"/>
    <lineage>
        <taxon>Bacteria</taxon>
        <taxon>Bacillati</taxon>
        <taxon>Bacillota</taxon>
        <taxon>Bacilli</taxon>
        <taxon>Bacillales</taxon>
        <taxon>Bacillaceae</taxon>
        <taxon>Peribacillus</taxon>
    </lineage>
</organism>
<dbReference type="RefSeq" id="WP_182501785.1">
    <property type="nucleotide sequence ID" value="NZ_JACJHX010000002.1"/>
</dbReference>
<accession>A0ABR6CL13</accession>